<evidence type="ECO:0000313" key="2">
    <source>
        <dbReference type="EMBL" id="KAI1882193.1"/>
    </source>
</evidence>
<name>A0A8T3CBA0_9TELE</name>
<organism evidence="2 3">
    <name type="scientific">Albula goreensis</name>
    <dbReference type="NCBI Taxonomy" id="1534307"/>
    <lineage>
        <taxon>Eukaryota</taxon>
        <taxon>Metazoa</taxon>
        <taxon>Chordata</taxon>
        <taxon>Craniata</taxon>
        <taxon>Vertebrata</taxon>
        <taxon>Euteleostomi</taxon>
        <taxon>Actinopterygii</taxon>
        <taxon>Neopterygii</taxon>
        <taxon>Teleostei</taxon>
        <taxon>Albuliformes</taxon>
        <taxon>Albulidae</taxon>
        <taxon>Albula</taxon>
    </lineage>
</organism>
<accession>A0A8T3CBA0</accession>
<dbReference type="EMBL" id="JAERUA010000025">
    <property type="protein sequence ID" value="KAI1882193.1"/>
    <property type="molecule type" value="Genomic_DNA"/>
</dbReference>
<reference evidence="2" key="1">
    <citation type="submission" date="2021-01" db="EMBL/GenBank/DDBJ databases">
        <authorList>
            <person name="Zahm M."/>
            <person name="Roques C."/>
            <person name="Cabau C."/>
            <person name="Klopp C."/>
            <person name="Donnadieu C."/>
            <person name="Jouanno E."/>
            <person name="Lampietro C."/>
            <person name="Louis A."/>
            <person name="Herpin A."/>
            <person name="Echchiki A."/>
            <person name="Berthelot C."/>
            <person name="Parey E."/>
            <person name="Roest-Crollius H."/>
            <person name="Braasch I."/>
            <person name="Postlethwait J."/>
            <person name="Bobe J."/>
            <person name="Montfort J."/>
            <person name="Bouchez O."/>
            <person name="Begum T."/>
            <person name="Mejri S."/>
            <person name="Adams A."/>
            <person name="Chen W.-J."/>
            <person name="Guiguen Y."/>
        </authorList>
    </citation>
    <scope>NUCLEOTIDE SEQUENCE</scope>
    <source>
        <tissue evidence="2">Blood</tissue>
    </source>
</reference>
<feature type="compositionally biased region" description="Polar residues" evidence="1">
    <location>
        <begin position="28"/>
        <end position="47"/>
    </location>
</feature>
<sequence length="95" mass="10359">MGRLHSNLHKDTPRRPCLEARGRASLDRLTSISSASSKTPQEVTGVSQRRKGGRSAVSCTWGARGYHMEAGKGPSSFVFGRKSEKDVQTLLSLED</sequence>
<keyword evidence="3" id="KW-1185">Reference proteome</keyword>
<feature type="region of interest" description="Disordered" evidence="1">
    <location>
        <begin position="1"/>
        <end position="56"/>
    </location>
</feature>
<gene>
    <name evidence="2" type="ORF">AGOR_G00248170</name>
</gene>
<proteinExistence type="predicted"/>
<dbReference type="Proteomes" id="UP000829720">
    <property type="component" value="Unassembled WGS sequence"/>
</dbReference>
<protein>
    <submittedName>
        <fullName evidence="2">Uncharacterized protein</fullName>
    </submittedName>
</protein>
<evidence type="ECO:0000256" key="1">
    <source>
        <dbReference type="SAM" id="MobiDB-lite"/>
    </source>
</evidence>
<dbReference type="AlphaFoldDB" id="A0A8T3CBA0"/>
<comment type="caution">
    <text evidence="2">The sequence shown here is derived from an EMBL/GenBank/DDBJ whole genome shotgun (WGS) entry which is preliminary data.</text>
</comment>
<dbReference type="OrthoDB" id="10441594at2759"/>
<evidence type="ECO:0000313" key="3">
    <source>
        <dbReference type="Proteomes" id="UP000829720"/>
    </source>
</evidence>
<feature type="compositionally biased region" description="Basic and acidic residues" evidence="1">
    <location>
        <begin position="8"/>
        <end position="26"/>
    </location>
</feature>